<accession>A0ABW4YG15</accession>
<dbReference type="SUPFAM" id="SSF55729">
    <property type="entry name" value="Acyl-CoA N-acyltransferases (Nat)"/>
    <property type="match status" value="1"/>
</dbReference>
<dbReference type="Pfam" id="PF13673">
    <property type="entry name" value="Acetyltransf_10"/>
    <property type="match status" value="1"/>
</dbReference>
<sequence>MMIYSIKNIDITTEQVANAVLELQLTAYAVEAQLINFSALPPLQDTVPTLQRCGETFYGYEIDGVLSGVISYKKEAGVLDIHRLFVHPQQFKKGIAGRLLQFVLTHEQNFHTAIVATAAKNSPAIHFYLRHGFVETTRREVAEGLEIVQFHIQP</sequence>
<evidence type="ECO:0000313" key="3">
    <source>
        <dbReference type="Proteomes" id="UP001597362"/>
    </source>
</evidence>
<keyword evidence="2" id="KW-0012">Acyltransferase</keyword>
<dbReference type="Proteomes" id="UP001597362">
    <property type="component" value="Unassembled WGS sequence"/>
</dbReference>
<comment type="caution">
    <text evidence="2">The sequence shown here is derived from an EMBL/GenBank/DDBJ whole genome shotgun (WGS) entry which is preliminary data.</text>
</comment>
<gene>
    <name evidence="2" type="ORF">ACFSJH_02530</name>
</gene>
<dbReference type="PROSITE" id="PS51186">
    <property type="entry name" value="GNAT"/>
    <property type="match status" value="1"/>
</dbReference>
<name>A0ABW4YG15_9BACL</name>
<keyword evidence="2" id="KW-0808">Transferase</keyword>
<evidence type="ECO:0000259" key="1">
    <source>
        <dbReference type="PROSITE" id="PS51186"/>
    </source>
</evidence>
<dbReference type="EMBL" id="JBHUHO010000007">
    <property type="protein sequence ID" value="MFD2114623.1"/>
    <property type="molecule type" value="Genomic_DNA"/>
</dbReference>
<proteinExistence type="predicted"/>
<reference evidence="3" key="1">
    <citation type="journal article" date="2019" name="Int. J. Syst. Evol. Microbiol.">
        <title>The Global Catalogue of Microorganisms (GCM) 10K type strain sequencing project: providing services to taxonomists for standard genome sequencing and annotation.</title>
        <authorList>
            <consortium name="The Broad Institute Genomics Platform"/>
            <consortium name="The Broad Institute Genome Sequencing Center for Infectious Disease"/>
            <person name="Wu L."/>
            <person name="Ma J."/>
        </authorList>
    </citation>
    <scope>NUCLEOTIDE SEQUENCE [LARGE SCALE GENOMIC DNA]</scope>
    <source>
        <strain evidence="3">GH52</strain>
    </source>
</reference>
<evidence type="ECO:0000313" key="2">
    <source>
        <dbReference type="EMBL" id="MFD2114623.1"/>
    </source>
</evidence>
<protein>
    <submittedName>
        <fullName evidence="2">GNAT family N-acetyltransferase</fullName>
        <ecNumber evidence="2">2.3.1.-</ecNumber>
    </submittedName>
</protein>
<dbReference type="EC" id="2.3.1.-" evidence="2"/>
<feature type="domain" description="N-acetyltransferase" evidence="1">
    <location>
        <begin position="7"/>
        <end position="154"/>
    </location>
</feature>
<dbReference type="InterPro" id="IPR016181">
    <property type="entry name" value="Acyl_CoA_acyltransferase"/>
</dbReference>
<dbReference type="GO" id="GO:0016746">
    <property type="term" value="F:acyltransferase activity"/>
    <property type="evidence" value="ECO:0007669"/>
    <property type="project" value="UniProtKB-KW"/>
</dbReference>
<dbReference type="InterPro" id="IPR000182">
    <property type="entry name" value="GNAT_dom"/>
</dbReference>
<dbReference type="Gene3D" id="3.40.630.30">
    <property type="match status" value="1"/>
</dbReference>
<keyword evidence="3" id="KW-1185">Reference proteome</keyword>
<organism evidence="2 3">
    <name type="scientific">Paenibacillus yanchengensis</name>
    <dbReference type="NCBI Taxonomy" id="2035833"/>
    <lineage>
        <taxon>Bacteria</taxon>
        <taxon>Bacillati</taxon>
        <taxon>Bacillota</taxon>
        <taxon>Bacilli</taxon>
        <taxon>Bacillales</taxon>
        <taxon>Paenibacillaceae</taxon>
        <taxon>Paenibacillus</taxon>
    </lineage>
</organism>
<dbReference type="CDD" id="cd04301">
    <property type="entry name" value="NAT_SF"/>
    <property type="match status" value="1"/>
</dbReference>
<dbReference type="RefSeq" id="WP_377769637.1">
    <property type="nucleotide sequence ID" value="NZ_JBHUHO010000007.1"/>
</dbReference>